<evidence type="ECO:0000313" key="2">
    <source>
        <dbReference type="EMBL" id="MBO0440394.1"/>
    </source>
</evidence>
<sequence>MVMLFSVPFLQKLASPSYDVFAYVAITAFAINMLNLAKITSFKTLTRKQILYTLLTIILILLSKNNYVFILLTLFILPMFTTPIFNFYNRSKKQSKIFFWIILAILTFFFIQFLNEKFGLINFTKIFINNYLNVVTMGRRGGNIFSVVSTILPEIFNIFWILSAFFVMLSEERYNWKISFVLGEIMIFFINWIGIFAGFYLVFDKPNKAFDDLSGRYLHPYIICFLPFTQFLSYRYNLKISKKAVQTIAVSSTLFIMVSYLIVCYYRGFIVHTTPTWVS</sequence>
<keyword evidence="1" id="KW-0472">Membrane</keyword>
<keyword evidence="3" id="KW-1185">Reference proteome</keyword>
<name>A0ABS3H132_9ENTE</name>
<keyword evidence="1" id="KW-1133">Transmembrane helix</keyword>
<proteinExistence type="predicted"/>
<reference evidence="2 3" key="1">
    <citation type="submission" date="2021-03" db="EMBL/GenBank/DDBJ databases">
        <title>Enterococcal diversity collection.</title>
        <authorList>
            <person name="Gilmore M.S."/>
            <person name="Schwartzman J."/>
            <person name="Van Tyne D."/>
            <person name="Martin M."/>
            <person name="Earl A.M."/>
            <person name="Manson A.L."/>
            <person name="Straub T."/>
            <person name="Salamzade R."/>
            <person name="Saavedra J."/>
            <person name="Lebreton F."/>
            <person name="Prichula J."/>
            <person name="Schaufler K."/>
            <person name="Gaca A."/>
            <person name="Sgardioli B."/>
            <person name="Wagenaar J."/>
            <person name="Strong T."/>
        </authorList>
    </citation>
    <scope>NUCLEOTIDE SEQUENCE [LARGE SCALE GENOMIC DNA]</scope>
    <source>
        <strain evidence="2 3">DIV0869a</strain>
    </source>
</reference>
<dbReference type="RefSeq" id="WP_207112453.1">
    <property type="nucleotide sequence ID" value="NZ_JAFLWD010000018.1"/>
</dbReference>
<organism evidence="2 3">
    <name type="scientific">Candidatus Enterococcus ikei</name>
    <dbReference type="NCBI Taxonomy" id="2815326"/>
    <lineage>
        <taxon>Bacteria</taxon>
        <taxon>Bacillati</taxon>
        <taxon>Bacillota</taxon>
        <taxon>Bacilli</taxon>
        <taxon>Lactobacillales</taxon>
        <taxon>Enterococcaceae</taxon>
        <taxon>Enterococcus</taxon>
    </lineage>
</organism>
<feature type="transmembrane region" description="Helical" evidence="1">
    <location>
        <begin position="181"/>
        <end position="203"/>
    </location>
</feature>
<comment type="caution">
    <text evidence="2">The sequence shown here is derived from an EMBL/GenBank/DDBJ whole genome shotgun (WGS) entry which is preliminary data.</text>
</comment>
<dbReference type="EMBL" id="JAFLWD010000018">
    <property type="protein sequence ID" value="MBO0440394.1"/>
    <property type="molecule type" value="Genomic_DNA"/>
</dbReference>
<accession>A0ABS3H132</accession>
<feature type="transmembrane region" description="Helical" evidence="1">
    <location>
        <begin position="248"/>
        <end position="269"/>
    </location>
</feature>
<protein>
    <submittedName>
        <fullName evidence="2">Uncharacterized protein</fullName>
    </submittedName>
</protein>
<feature type="transmembrane region" description="Helical" evidence="1">
    <location>
        <begin position="44"/>
        <end position="62"/>
    </location>
</feature>
<evidence type="ECO:0000256" key="1">
    <source>
        <dbReference type="SAM" id="Phobius"/>
    </source>
</evidence>
<feature type="transmembrane region" description="Helical" evidence="1">
    <location>
        <begin position="97"/>
        <end position="114"/>
    </location>
</feature>
<feature type="transmembrane region" description="Helical" evidence="1">
    <location>
        <begin position="20"/>
        <end position="37"/>
    </location>
</feature>
<feature type="transmembrane region" description="Helical" evidence="1">
    <location>
        <begin position="68"/>
        <end position="88"/>
    </location>
</feature>
<feature type="transmembrane region" description="Helical" evidence="1">
    <location>
        <begin position="218"/>
        <end position="236"/>
    </location>
</feature>
<evidence type="ECO:0000313" key="3">
    <source>
        <dbReference type="Proteomes" id="UP000664632"/>
    </source>
</evidence>
<feature type="transmembrane region" description="Helical" evidence="1">
    <location>
        <begin position="144"/>
        <end position="169"/>
    </location>
</feature>
<dbReference type="Proteomes" id="UP000664632">
    <property type="component" value="Unassembled WGS sequence"/>
</dbReference>
<gene>
    <name evidence="2" type="ORF">JZO69_08490</name>
</gene>
<keyword evidence="1" id="KW-0812">Transmembrane</keyword>